<comment type="similarity">
    <text evidence="1">Belongs to the AB hydrolase superfamily. AB hydrolase 2 family.</text>
</comment>
<proteinExistence type="inferred from homology"/>
<dbReference type="InterPro" id="IPR029058">
    <property type="entry name" value="AB_hydrolase_fold"/>
</dbReference>
<keyword evidence="4" id="KW-0719">Serine esterase</keyword>
<evidence type="ECO:0000256" key="3">
    <source>
        <dbReference type="ARBA" id="ARBA00014923"/>
    </source>
</evidence>
<name>A0A1X6MT19_9APHY</name>
<dbReference type="GO" id="GO:0005737">
    <property type="term" value="C:cytoplasm"/>
    <property type="evidence" value="ECO:0007669"/>
    <property type="project" value="TreeGrafter"/>
</dbReference>
<evidence type="ECO:0000256" key="7">
    <source>
        <dbReference type="ARBA" id="ARBA00029392"/>
    </source>
</evidence>
<evidence type="ECO:0000256" key="2">
    <source>
        <dbReference type="ARBA" id="ARBA00012423"/>
    </source>
</evidence>
<dbReference type="EMBL" id="KZ110602">
    <property type="protein sequence ID" value="OSX59517.1"/>
    <property type="molecule type" value="Genomic_DNA"/>
</dbReference>
<comment type="function">
    <text evidence="7">Hydrolyzes fatty acids from S-acylated cysteine residues in proteins with a strong preference for palmitoylated G-alpha proteins over other acyl substrates. Mediates the deacylation of G-alpha proteins such as GPA1 in vivo, but has weak or no activity toward palmitoylated Ras proteins. Has weak lysophospholipase activity in vitro; however such activity may not exist in vivo.</text>
</comment>
<dbReference type="RefSeq" id="XP_024336311.1">
    <property type="nucleotide sequence ID" value="XM_024486466.1"/>
</dbReference>
<protein>
    <recommendedName>
        <fullName evidence="3">Acyl-protein thioesterase 1</fullName>
        <ecNumber evidence="2">3.1.2.22</ecNumber>
    </recommendedName>
    <alternativeName>
        <fullName evidence="8">Palmitoyl-protein hydrolase</fullName>
    </alternativeName>
</protein>
<dbReference type="EC" id="3.1.2.22" evidence="2"/>
<dbReference type="PANTHER" id="PTHR10655:SF17">
    <property type="entry name" value="LYSOPHOSPHOLIPASE-LIKE PROTEIN 1"/>
    <property type="match status" value="1"/>
</dbReference>
<evidence type="ECO:0000256" key="5">
    <source>
        <dbReference type="ARBA" id="ARBA00022801"/>
    </source>
</evidence>
<evidence type="ECO:0000259" key="10">
    <source>
        <dbReference type="Pfam" id="PF02230"/>
    </source>
</evidence>
<dbReference type="Gene3D" id="3.40.50.1820">
    <property type="entry name" value="alpha/beta hydrolase"/>
    <property type="match status" value="1"/>
</dbReference>
<dbReference type="GeneID" id="36331415"/>
<evidence type="ECO:0000256" key="1">
    <source>
        <dbReference type="ARBA" id="ARBA00006499"/>
    </source>
</evidence>
<dbReference type="PANTHER" id="PTHR10655">
    <property type="entry name" value="LYSOPHOSPHOLIPASE-RELATED"/>
    <property type="match status" value="1"/>
</dbReference>
<keyword evidence="12" id="KW-1185">Reference proteome</keyword>
<dbReference type="Proteomes" id="UP000194127">
    <property type="component" value="Unassembled WGS sequence"/>
</dbReference>
<accession>A0A1X6MT19</accession>
<dbReference type="InterPro" id="IPR050565">
    <property type="entry name" value="LYPA1-2/EST-like"/>
</dbReference>
<dbReference type="InterPro" id="IPR003140">
    <property type="entry name" value="PLipase/COase/thioEstase"/>
</dbReference>
<dbReference type="GO" id="GO:0008474">
    <property type="term" value="F:palmitoyl-(protein) hydrolase activity"/>
    <property type="evidence" value="ECO:0007669"/>
    <property type="project" value="UniProtKB-EC"/>
</dbReference>
<dbReference type="GO" id="GO:0052689">
    <property type="term" value="F:carboxylic ester hydrolase activity"/>
    <property type="evidence" value="ECO:0007669"/>
    <property type="project" value="UniProtKB-KW"/>
</dbReference>
<comment type="catalytic activity">
    <reaction evidence="9">
        <text>S-hexadecanoyl-L-cysteinyl-[protein] + H2O = L-cysteinyl-[protein] + hexadecanoate + H(+)</text>
        <dbReference type="Rhea" id="RHEA:19233"/>
        <dbReference type="Rhea" id="RHEA-COMP:10131"/>
        <dbReference type="Rhea" id="RHEA-COMP:11032"/>
        <dbReference type="ChEBI" id="CHEBI:7896"/>
        <dbReference type="ChEBI" id="CHEBI:15377"/>
        <dbReference type="ChEBI" id="CHEBI:15378"/>
        <dbReference type="ChEBI" id="CHEBI:29950"/>
        <dbReference type="ChEBI" id="CHEBI:74151"/>
        <dbReference type="EC" id="3.1.2.22"/>
    </reaction>
</comment>
<evidence type="ECO:0000256" key="9">
    <source>
        <dbReference type="ARBA" id="ARBA00047337"/>
    </source>
</evidence>
<dbReference type="SUPFAM" id="SSF53474">
    <property type="entry name" value="alpha/beta-Hydrolases"/>
    <property type="match status" value="1"/>
</dbReference>
<evidence type="ECO:0000256" key="6">
    <source>
        <dbReference type="ARBA" id="ARBA00022832"/>
    </source>
</evidence>
<evidence type="ECO:0000256" key="8">
    <source>
        <dbReference type="ARBA" id="ARBA00031195"/>
    </source>
</evidence>
<evidence type="ECO:0000313" key="11">
    <source>
        <dbReference type="EMBL" id="OSX59517.1"/>
    </source>
</evidence>
<feature type="domain" description="Phospholipase/carboxylesterase/thioesterase" evidence="10">
    <location>
        <begin position="9"/>
        <end position="237"/>
    </location>
</feature>
<keyword evidence="5" id="KW-0378">Hydrolase</keyword>
<gene>
    <name evidence="11" type="ORF">POSPLADRAFT_1150845</name>
</gene>
<organism evidence="11 12">
    <name type="scientific">Postia placenta MAD-698-R-SB12</name>
    <dbReference type="NCBI Taxonomy" id="670580"/>
    <lineage>
        <taxon>Eukaryota</taxon>
        <taxon>Fungi</taxon>
        <taxon>Dikarya</taxon>
        <taxon>Basidiomycota</taxon>
        <taxon>Agaricomycotina</taxon>
        <taxon>Agaricomycetes</taxon>
        <taxon>Polyporales</taxon>
        <taxon>Adustoporiaceae</taxon>
        <taxon>Rhodonia</taxon>
    </lineage>
</organism>
<evidence type="ECO:0000256" key="4">
    <source>
        <dbReference type="ARBA" id="ARBA00022487"/>
    </source>
</evidence>
<reference evidence="11 12" key="1">
    <citation type="submission" date="2017-04" db="EMBL/GenBank/DDBJ databases">
        <title>Genome Sequence of the Model Brown-Rot Fungus Postia placenta SB12.</title>
        <authorList>
            <consortium name="DOE Joint Genome Institute"/>
            <person name="Gaskell J."/>
            <person name="Kersten P."/>
            <person name="Larrondo L.F."/>
            <person name="Canessa P."/>
            <person name="Martinez D."/>
            <person name="Hibbett D."/>
            <person name="Schmoll M."/>
            <person name="Kubicek C.P."/>
            <person name="Martinez A.T."/>
            <person name="Yadav J."/>
            <person name="Master E."/>
            <person name="Magnuson J.K."/>
            <person name="James T."/>
            <person name="Yaver D."/>
            <person name="Berka R."/>
            <person name="Labutti K."/>
            <person name="Lipzen A."/>
            <person name="Aerts A."/>
            <person name="Barry K."/>
            <person name="Henrissat B."/>
            <person name="Blanchette R."/>
            <person name="Grigoriev I."/>
            <person name="Cullen D."/>
        </authorList>
    </citation>
    <scope>NUCLEOTIDE SEQUENCE [LARGE SCALE GENOMIC DNA]</scope>
    <source>
        <strain evidence="11 12">MAD-698-R-SB12</strain>
    </source>
</reference>
<keyword evidence="6" id="KW-0443">Lipid metabolism</keyword>
<keyword evidence="6" id="KW-0276">Fatty acid metabolism</keyword>
<dbReference type="GO" id="GO:0006631">
    <property type="term" value="P:fatty acid metabolic process"/>
    <property type="evidence" value="ECO:0007669"/>
    <property type="project" value="UniProtKB-KW"/>
</dbReference>
<dbReference type="AlphaFoldDB" id="A0A1X6MT19"/>
<dbReference type="STRING" id="670580.A0A1X6MT19"/>
<sequence>MAALQYLKPIIVNPRAKHTATIIFLHGLGDTGYGWKPVADMFSTDSALHHVKWILPHAPTVPVTANRRVEMPAWYDILGFEWPRAQEDETGMLRSVAYINKLVDSEVDEGISPDRILIGGFSQGGALSLLTGLTSERKFGGVAVLSGYLPLPDRMKTMATFVNKLTPWFWGHGEDDPLVEFSSGVRSADFLKKELGIPPADAAAPEKGGLLFNSYEDVPHSTSNEELRDLKEWLKKVLPATA</sequence>
<dbReference type="OrthoDB" id="2418081at2759"/>
<dbReference type="Pfam" id="PF02230">
    <property type="entry name" value="Abhydrolase_2"/>
    <property type="match status" value="1"/>
</dbReference>
<evidence type="ECO:0000313" key="12">
    <source>
        <dbReference type="Proteomes" id="UP000194127"/>
    </source>
</evidence>